<name>A0A8J4AV73_9CHLO</name>
<dbReference type="PRINTS" id="PR00625">
    <property type="entry name" value="JDOMAIN"/>
</dbReference>
<dbReference type="AlphaFoldDB" id="A0A8J4AV73"/>
<comment type="caution">
    <text evidence="3">The sequence shown here is derived from an EMBL/GenBank/DDBJ whole genome shotgun (WGS) entry which is preliminary data.</text>
</comment>
<dbReference type="SMART" id="SM00271">
    <property type="entry name" value="DnaJ"/>
    <property type="match status" value="1"/>
</dbReference>
<dbReference type="InterPro" id="IPR018253">
    <property type="entry name" value="DnaJ_domain_CS"/>
</dbReference>
<feature type="compositionally biased region" description="Polar residues" evidence="1">
    <location>
        <begin position="199"/>
        <end position="222"/>
    </location>
</feature>
<feature type="region of interest" description="Disordered" evidence="1">
    <location>
        <begin position="335"/>
        <end position="354"/>
    </location>
</feature>
<dbReference type="PROSITE" id="PS50076">
    <property type="entry name" value="DNAJ_2"/>
    <property type="match status" value="1"/>
</dbReference>
<feature type="region of interest" description="Disordered" evidence="1">
    <location>
        <begin position="442"/>
        <end position="461"/>
    </location>
</feature>
<feature type="compositionally biased region" description="Pro residues" evidence="1">
    <location>
        <begin position="405"/>
        <end position="424"/>
    </location>
</feature>
<feature type="region of interest" description="Disordered" evidence="1">
    <location>
        <begin position="842"/>
        <end position="925"/>
    </location>
</feature>
<feature type="compositionally biased region" description="Low complexity" evidence="1">
    <location>
        <begin position="111"/>
        <end position="122"/>
    </location>
</feature>
<protein>
    <recommendedName>
        <fullName evidence="2">J domain-containing protein</fullName>
    </recommendedName>
</protein>
<dbReference type="InterPro" id="IPR001623">
    <property type="entry name" value="DnaJ_domain"/>
</dbReference>
<feature type="region of interest" description="Disordered" evidence="1">
    <location>
        <begin position="107"/>
        <end position="321"/>
    </location>
</feature>
<feature type="compositionally biased region" description="Low complexity" evidence="1">
    <location>
        <begin position="292"/>
        <end position="303"/>
    </location>
</feature>
<feature type="compositionally biased region" description="Low complexity" evidence="1">
    <location>
        <begin position="849"/>
        <end position="860"/>
    </location>
</feature>
<dbReference type="SUPFAM" id="SSF46565">
    <property type="entry name" value="Chaperone J-domain"/>
    <property type="match status" value="1"/>
</dbReference>
<dbReference type="Proteomes" id="UP000747399">
    <property type="component" value="Unassembled WGS sequence"/>
</dbReference>
<gene>
    <name evidence="3" type="ORF">Vafri_4624</name>
</gene>
<dbReference type="Pfam" id="PF00226">
    <property type="entry name" value="DnaJ"/>
    <property type="match status" value="1"/>
</dbReference>
<evidence type="ECO:0000256" key="1">
    <source>
        <dbReference type="SAM" id="MobiDB-lite"/>
    </source>
</evidence>
<feature type="compositionally biased region" description="Low complexity" evidence="1">
    <location>
        <begin position="172"/>
        <end position="182"/>
    </location>
</feature>
<feature type="region of interest" description="Disordered" evidence="1">
    <location>
        <begin position="952"/>
        <end position="990"/>
    </location>
</feature>
<proteinExistence type="predicted"/>
<keyword evidence="4" id="KW-1185">Reference proteome</keyword>
<feature type="compositionally biased region" description="Pro residues" evidence="1">
    <location>
        <begin position="980"/>
        <end position="990"/>
    </location>
</feature>
<evidence type="ECO:0000259" key="2">
    <source>
        <dbReference type="PROSITE" id="PS50076"/>
    </source>
</evidence>
<feature type="domain" description="J" evidence="2">
    <location>
        <begin position="40"/>
        <end position="104"/>
    </location>
</feature>
<organism evidence="3 4">
    <name type="scientific">Volvox africanus</name>
    <dbReference type="NCBI Taxonomy" id="51714"/>
    <lineage>
        <taxon>Eukaryota</taxon>
        <taxon>Viridiplantae</taxon>
        <taxon>Chlorophyta</taxon>
        <taxon>core chlorophytes</taxon>
        <taxon>Chlorophyceae</taxon>
        <taxon>CS clade</taxon>
        <taxon>Chlamydomonadales</taxon>
        <taxon>Volvocaceae</taxon>
        <taxon>Volvox</taxon>
    </lineage>
</organism>
<dbReference type="GO" id="GO:0051082">
    <property type="term" value="F:unfolded protein binding"/>
    <property type="evidence" value="ECO:0007669"/>
    <property type="project" value="TreeGrafter"/>
</dbReference>
<evidence type="ECO:0000313" key="4">
    <source>
        <dbReference type="Proteomes" id="UP000747399"/>
    </source>
</evidence>
<dbReference type="GO" id="GO:0005737">
    <property type="term" value="C:cytoplasm"/>
    <property type="evidence" value="ECO:0007669"/>
    <property type="project" value="TreeGrafter"/>
</dbReference>
<dbReference type="EMBL" id="BNCO01000005">
    <property type="protein sequence ID" value="GIL48349.1"/>
    <property type="molecule type" value="Genomic_DNA"/>
</dbReference>
<dbReference type="GO" id="GO:0042026">
    <property type="term" value="P:protein refolding"/>
    <property type="evidence" value="ECO:0007669"/>
    <property type="project" value="TreeGrafter"/>
</dbReference>
<evidence type="ECO:0000313" key="3">
    <source>
        <dbReference type="EMBL" id="GIL48349.1"/>
    </source>
</evidence>
<dbReference type="PANTHER" id="PTHR43096">
    <property type="entry name" value="DNAJ HOMOLOG 1, MITOCHONDRIAL-RELATED"/>
    <property type="match status" value="1"/>
</dbReference>
<accession>A0A8J4AV73</accession>
<dbReference type="CDD" id="cd06257">
    <property type="entry name" value="DnaJ"/>
    <property type="match status" value="1"/>
</dbReference>
<feature type="compositionally biased region" description="Pro residues" evidence="1">
    <location>
        <begin position="443"/>
        <end position="453"/>
    </location>
</feature>
<dbReference type="Gene3D" id="1.10.287.110">
    <property type="entry name" value="DnaJ domain"/>
    <property type="match status" value="1"/>
</dbReference>
<feature type="compositionally biased region" description="Pro residues" evidence="1">
    <location>
        <begin position="252"/>
        <end position="262"/>
    </location>
</feature>
<sequence length="990" mass="98962">MSLLIARLTPTRVIGSPSAAPHRRQGLSRNPVVSTAAHRTHYEVLGLDYRATLDDIRSAFRRLAKEKHPDVSQDNKAEEEFMRLKLAYDILSDSATRAQYDMLLTQRKRATTTTRQRTSSVSSERRAASARGSGVSRRGDHPAAASPYRTHSPHPQQQQPGPAPPGADDWMPSSSGRSRSSRTPPPSRPSWYGRPVNRSGGTSVRGTSASRASQQPNTSSPNWGDDWGSWAASTRSNTAAGRSMAVGTAAASPPPPSPPPSGPMSGDDWTSTYARVAVGSPDNRTNPGRDPAAAAAAAATAAASSYDEWGNSDSPLSSGDDLEWYSGVVAAAAGAGSGATKLTTSTSSASATGAGINTPAAAVASTVATSKGDDFDLFSAVAASVVPSAATAAVADGAGSGAAAVPPPPPASPSVPPRPAPPTVVPTGDDFALFASVAAAAPLPAPTRPTPSPPRRRTSTSFMGASSVWENSSSTPALNSVDSSATAAASEAKPATAEELSATAPAPVASAVSCTTFDTLEPVPLQTRPTGQVNETDKASRSDVISLEHVAAESRDQSAATSVASDPTAVALAAAHAAAVAAAAALAAATAPNHKSVRAAAAPATAVQTAAATVAATVAVATAAKATTSAATATATATATANDSTTRNCIVGKDGAEVLSRPDGLGAAAARAVGTVEADPPASPLNTPAVEVPVMEPQVDVAAVDIAADATGRNPPAHVLQAPPPPAADPVQGVAERSEDQRNDVDVMAVADSAGEVVAIVVTPAAEANAHPATATAASPDTLGLAPMAAAVPDSAATEGVQDGKAPPLLAFWKHTGMSYNPDFLAAALAAASVVTAASRFPAAGPGDGVSDSDSVMSPGYANGHVPGAAAAAATSPSDAEHEAQEQQEQPGDDGAGDKAQGTPDNKQEKDLQPAAAPVSGLSFSDALDASEGWRRSYSPIKSAGIYFNEGLGGGAGSIFSPKTPPSAPKNGPGSIFGSSPPPPPPGNRR</sequence>
<feature type="region of interest" description="Disordered" evidence="1">
    <location>
        <begin position="398"/>
        <end position="428"/>
    </location>
</feature>
<dbReference type="PROSITE" id="PS00636">
    <property type="entry name" value="DNAJ_1"/>
    <property type="match status" value="1"/>
</dbReference>
<feature type="compositionally biased region" description="Polar residues" evidence="1">
    <location>
        <begin position="231"/>
        <end position="240"/>
    </location>
</feature>
<dbReference type="InterPro" id="IPR036869">
    <property type="entry name" value="J_dom_sf"/>
</dbReference>
<feature type="region of interest" description="Disordered" evidence="1">
    <location>
        <begin position="522"/>
        <end position="542"/>
    </location>
</feature>
<reference evidence="3" key="1">
    <citation type="journal article" date="2021" name="Proc. Natl. Acad. Sci. U.S.A.">
        <title>Three genomes in the algal genus Volvox reveal the fate of a haploid sex-determining region after a transition to homothallism.</title>
        <authorList>
            <person name="Yamamoto K."/>
            <person name="Hamaji T."/>
            <person name="Kawai-Toyooka H."/>
            <person name="Matsuzaki R."/>
            <person name="Takahashi F."/>
            <person name="Nishimura Y."/>
            <person name="Kawachi M."/>
            <person name="Noguchi H."/>
            <person name="Minakuchi Y."/>
            <person name="Umen J.G."/>
            <person name="Toyoda A."/>
            <person name="Nozaki H."/>
        </authorList>
    </citation>
    <scope>NUCLEOTIDE SEQUENCE</scope>
    <source>
        <strain evidence="3">NIES-3780</strain>
    </source>
</reference>
<dbReference type="PANTHER" id="PTHR43096:SF58">
    <property type="entry name" value="CHAPERONE DNAJ-DOMAIN SUPERFAMILY PROTEIN"/>
    <property type="match status" value="1"/>
</dbReference>